<sequence>MFSPYSHVWFRDALMLVVITVLMLLISYFVFDIFPWQAALTMCCIALVGFVIGIFLRIRENKKEGL</sequence>
<keyword evidence="1" id="KW-1133">Transmembrane helix</keyword>
<feature type="transmembrane region" description="Helical" evidence="1">
    <location>
        <begin position="12"/>
        <end position="30"/>
    </location>
</feature>
<keyword evidence="1" id="KW-0812">Transmembrane</keyword>
<evidence type="ECO:0000256" key="1">
    <source>
        <dbReference type="SAM" id="Phobius"/>
    </source>
</evidence>
<gene>
    <name evidence="2" type="ORF">SAMN04489737_1732</name>
</gene>
<organism evidence="2 3">
    <name type="scientific">Arcanobacterium phocae</name>
    <dbReference type="NCBI Taxonomy" id="131112"/>
    <lineage>
        <taxon>Bacteria</taxon>
        <taxon>Bacillati</taxon>
        <taxon>Actinomycetota</taxon>
        <taxon>Actinomycetes</taxon>
        <taxon>Actinomycetales</taxon>
        <taxon>Actinomycetaceae</taxon>
        <taxon>Arcanobacterium</taxon>
    </lineage>
</organism>
<evidence type="ECO:0000313" key="3">
    <source>
        <dbReference type="Proteomes" id="UP000214355"/>
    </source>
</evidence>
<feature type="transmembrane region" description="Helical" evidence="1">
    <location>
        <begin position="36"/>
        <end position="56"/>
    </location>
</feature>
<evidence type="ECO:0000313" key="2">
    <source>
        <dbReference type="EMBL" id="SDU82437.1"/>
    </source>
</evidence>
<reference evidence="3" key="1">
    <citation type="submission" date="2016-10" db="EMBL/GenBank/DDBJ databases">
        <authorList>
            <person name="Varghese N."/>
            <person name="Submissions S."/>
        </authorList>
    </citation>
    <scope>NUCLEOTIDE SEQUENCE [LARGE SCALE GENOMIC DNA]</scope>
    <source>
        <strain evidence="3">DSM 10002</strain>
    </source>
</reference>
<name>A0A1H2LN51_9ACTO</name>
<keyword evidence="3" id="KW-1185">Reference proteome</keyword>
<keyword evidence="1" id="KW-0472">Membrane</keyword>
<protein>
    <submittedName>
        <fullName evidence="2">Uncharacterized protein</fullName>
    </submittedName>
</protein>
<dbReference type="EMBL" id="LT629804">
    <property type="protein sequence ID" value="SDU82437.1"/>
    <property type="molecule type" value="Genomic_DNA"/>
</dbReference>
<dbReference type="Proteomes" id="UP000214355">
    <property type="component" value="Chromosome I"/>
</dbReference>
<dbReference type="AlphaFoldDB" id="A0A1H2LN51"/>
<proteinExistence type="predicted"/>
<accession>A0A1H2LN51</accession>